<organism evidence="4 5">
    <name type="scientific">Nonomuraea soli</name>
    <dbReference type="NCBI Taxonomy" id="1032476"/>
    <lineage>
        <taxon>Bacteria</taxon>
        <taxon>Bacillati</taxon>
        <taxon>Actinomycetota</taxon>
        <taxon>Actinomycetes</taxon>
        <taxon>Streptosporangiales</taxon>
        <taxon>Streptosporangiaceae</taxon>
        <taxon>Nonomuraea</taxon>
    </lineage>
</organism>
<gene>
    <name evidence="4" type="ORF">HNR30_004196</name>
</gene>
<keyword evidence="1 2" id="KW-0597">Phosphoprotein</keyword>
<feature type="domain" description="Response regulatory" evidence="3">
    <location>
        <begin position="10"/>
        <end position="126"/>
    </location>
</feature>
<evidence type="ECO:0000313" key="5">
    <source>
        <dbReference type="Proteomes" id="UP000530928"/>
    </source>
</evidence>
<dbReference type="PROSITE" id="PS50110">
    <property type="entry name" value="RESPONSE_REGULATORY"/>
    <property type="match status" value="1"/>
</dbReference>
<dbReference type="InterPro" id="IPR011006">
    <property type="entry name" value="CheY-like_superfamily"/>
</dbReference>
<name>A0A7W0CKF5_9ACTN</name>
<dbReference type="InterPro" id="IPR001789">
    <property type="entry name" value="Sig_transdc_resp-reg_receiver"/>
</dbReference>
<dbReference type="PANTHER" id="PTHR44591">
    <property type="entry name" value="STRESS RESPONSE REGULATOR PROTEIN 1"/>
    <property type="match status" value="1"/>
</dbReference>
<dbReference type="PANTHER" id="PTHR44591:SF18">
    <property type="entry name" value="REGULATORY PROTEIN"/>
    <property type="match status" value="1"/>
</dbReference>
<dbReference type="Gene3D" id="3.40.50.2300">
    <property type="match status" value="1"/>
</dbReference>
<evidence type="ECO:0000259" key="3">
    <source>
        <dbReference type="PROSITE" id="PS50110"/>
    </source>
</evidence>
<dbReference type="AlphaFoldDB" id="A0A7W0CKF5"/>
<accession>A0A7W0CKF5</accession>
<dbReference type="SMART" id="SM00448">
    <property type="entry name" value="REC"/>
    <property type="match status" value="1"/>
</dbReference>
<comment type="caution">
    <text evidence="4">The sequence shown here is derived from an EMBL/GenBank/DDBJ whole genome shotgun (WGS) entry which is preliminary data.</text>
</comment>
<dbReference type="Pfam" id="PF00072">
    <property type="entry name" value="Response_reg"/>
    <property type="match status" value="1"/>
</dbReference>
<reference evidence="4 5" key="1">
    <citation type="submission" date="2020-07" db="EMBL/GenBank/DDBJ databases">
        <title>Genomic Encyclopedia of Type Strains, Phase IV (KMG-IV): sequencing the most valuable type-strain genomes for metagenomic binning, comparative biology and taxonomic classification.</title>
        <authorList>
            <person name="Goeker M."/>
        </authorList>
    </citation>
    <scope>NUCLEOTIDE SEQUENCE [LARGE SCALE GENOMIC DNA]</scope>
    <source>
        <strain evidence="4 5">DSM 45533</strain>
    </source>
</reference>
<dbReference type="InterPro" id="IPR050595">
    <property type="entry name" value="Bact_response_regulator"/>
</dbReference>
<feature type="modified residue" description="4-aspartylphosphate" evidence="2">
    <location>
        <position position="59"/>
    </location>
</feature>
<dbReference type="SUPFAM" id="SSF52172">
    <property type="entry name" value="CheY-like"/>
    <property type="match status" value="1"/>
</dbReference>
<evidence type="ECO:0000256" key="2">
    <source>
        <dbReference type="PROSITE-ProRule" id="PRU00169"/>
    </source>
</evidence>
<protein>
    <submittedName>
        <fullName evidence="4">CheY-like chemotaxis protein</fullName>
    </submittedName>
</protein>
<keyword evidence="5" id="KW-1185">Reference proteome</keyword>
<proteinExistence type="predicted"/>
<evidence type="ECO:0000256" key="1">
    <source>
        <dbReference type="ARBA" id="ARBA00022553"/>
    </source>
</evidence>
<dbReference type="Proteomes" id="UP000530928">
    <property type="component" value="Unassembled WGS sequence"/>
</dbReference>
<dbReference type="EMBL" id="JACDUR010000004">
    <property type="protein sequence ID" value="MBA2892842.1"/>
    <property type="molecule type" value="Genomic_DNA"/>
</dbReference>
<evidence type="ECO:0000313" key="4">
    <source>
        <dbReference type="EMBL" id="MBA2892842.1"/>
    </source>
</evidence>
<sequence length="135" mass="15037">MAAVGEVLGKVLVVDDDEVIRQLIAVNLTMEGFDVEQATDGQDCLERVLDVMPDVITLDVMMPHLDGWVTATRLRTDEETRHIRVVLITARAQDDDKRRGLGAGVDAYLTKPFDPAELIQIVRDLAAMGPERRRV</sequence>
<dbReference type="GO" id="GO:0000160">
    <property type="term" value="P:phosphorelay signal transduction system"/>
    <property type="evidence" value="ECO:0007669"/>
    <property type="project" value="InterPro"/>
</dbReference>